<dbReference type="InterPro" id="IPR013491">
    <property type="entry name" value="Tape_meas_N"/>
</dbReference>
<gene>
    <name evidence="2" type="ORF">DEW08_10120</name>
</gene>
<name>A0A2S2CQ03_9PROT</name>
<accession>A0A2S2CQ03</accession>
<organism evidence="2 3">
    <name type="scientific">Azospirillum thermophilum</name>
    <dbReference type="NCBI Taxonomy" id="2202148"/>
    <lineage>
        <taxon>Bacteria</taxon>
        <taxon>Pseudomonadati</taxon>
        <taxon>Pseudomonadota</taxon>
        <taxon>Alphaproteobacteria</taxon>
        <taxon>Rhodospirillales</taxon>
        <taxon>Azospirillaceae</taxon>
        <taxon>Azospirillum</taxon>
    </lineage>
</organism>
<dbReference type="KEGG" id="azz:DEW08_10120"/>
<keyword evidence="3" id="KW-1185">Reference proteome</keyword>
<protein>
    <recommendedName>
        <fullName evidence="1">Tape measure protein N-terminal domain-containing protein</fullName>
    </recommendedName>
</protein>
<dbReference type="Proteomes" id="UP000245629">
    <property type="component" value="Chromosome 2"/>
</dbReference>
<reference evidence="3" key="1">
    <citation type="submission" date="2018-05" db="EMBL/GenBank/DDBJ databases">
        <title>Azospirillum thermophila sp. nov., a novel isolated from hot spring.</title>
        <authorList>
            <person name="Zhao Z."/>
        </authorList>
    </citation>
    <scope>NUCLEOTIDE SEQUENCE [LARGE SCALE GENOMIC DNA]</scope>
    <source>
        <strain evidence="3">CFH 70021</strain>
    </source>
</reference>
<sequence length="86" mass="8605">MNLLIGKLNASSGSMESAKVLYADTVAIANRLGVAVGDVGSAMARFAGVGKDIGLANSDVSSLTETFLKLGKVSGQTAQEAASSLT</sequence>
<dbReference type="Pfam" id="PF20155">
    <property type="entry name" value="TMP_3"/>
    <property type="match status" value="1"/>
</dbReference>
<proteinExistence type="predicted"/>
<dbReference type="AlphaFoldDB" id="A0A2S2CQ03"/>
<dbReference type="EMBL" id="CP029353">
    <property type="protein sequence ID" value="AWK86548.1"/>
    <property type="molecule type" value="Genomic_DNA"/>
</dbReference>
<evidence type="ECO:0000313" key="3">
    <source>
        <dbReference type="Proteomes" id="UP000245629"/>
    </source>
</evidence>
<evidence type="ECO:0000313" key="2">
    <source>
        <dbReference type="EMBL" id="AWK86548.1"/>
    </source>
</evidence>
<evidence type="ECO:0000259" key="1">
    <source>
        <dbReference type="Pfam" id="PF20155"/>
    </source>
</evidence>
<feature type="domain" description="Tape measure protein N-terminal" evidence="1">
    <location>
        <begin position="7"/>
        <end position="85"/>
    </location>
</feature>